<dbReference type="Proteomes" id="UP000076881">
    <property type="component" value="Unassembled WGS sequence"/>
</dbReference>
<dbReference type="EMBL" id="AZHF01000001">
    <property type="protein sequence ID" value="OAA81672.1"/>
    <property type="molecule type" value="Genomic_DNA"/>
</dbReference>
<dbReference type="OrthoDB" id="5229512at2759"/>
<protein>
    <submittedName>
        <fullName evidence="1">Uncharacterized protein</fullName>
    </submittedName>
</protein>
<organism evidence="1 2">
    <name type="scientific">Akanthomyces lecanii RCEF 1005</name>
    <dbReference type="NCBI Taxonomy" id="1081108"/>
    <lineage>
        <taxon>Eukaryota</taxon>
        <taxon>Fungi</taxon>
        <taxon>Dikarya</taxon>
        <taxon>Ascomycota</taxon>
        <taxon>Pezizomycotina</taxon>
        <taxon>Sordariomycetes</taxon>
        <taxon>Hypocreomycetidae</taxon>
        <taxon>Hypocreales</taxon>
        <taxon>Cordycipitaceae</taxon>
        <taxon>Akanthomyces</taxon>
        <taxon>Cordyceps confragosa</taxon>
    </lineage>
</organism>
<gene>
    <name evidence="1" type="ORF">LEL_01217</name>
</gene>
<reference evidence="1 2" key="1">
    <citation type="journal article" date="2016" name="Genome Biol. Evol.">
        <title>Divergent and convergent evolution of fungal pathogenicity.</title>
        <authorList>
            <person name="Shang Y."/>
            <person name="Xiao G."/>
            <person name="Zheng P."/>
            <person name="Cen K."/>
            <person name="Zhan S."/>
            <person name="Wang C."/>
        </authorList>
    </citation>
    <scope>NUCLEOTIDE SEQUENCE [LARGE SCALE GENOMIC DNA]</scope>
    <source>
        <strain evidence="1 2">RCEF 1005</strain>
    </source>
</reference>
<accession>A0A162KFD2</accession>
<evidence type="ECO:0000313" key="1">
    <source>
        <dbReference type="EMBL" id="OAA81672.1"/>
    </source>
</evidence>
<keyword evidence="2" id="KW-1185">Reference proteome</keyword>
<dbReference type="AlphaFoldDB" id="A0A162KFD2"/>
<proteinExistence type="predicted"/>
<evidence type="ECO:0000313" key="2">
    <source>
        <dbReference type="Proteomes" id="UP000076881"/>
    </source>
</evidence>
<sequence length="298" mass="32911">MAQRQPMNLLDLPVDVLALILAQLVKFDTAIELCPCSNHGGLSDQLEAARLVLLVHPHLHAIACPMLYSLNTFKMSIVSGRHGAPQAKMLQTYYHSDASGRARTEPALFADPADVPDSLAAEERREMGKLQLFVTPSARRRIRTFVLEVGRHRGWIDQIVTPVLSDMILAGNLASLSITLLYQHPDVRPRNFFRVTSPNVSSLSSGGDAVIFTKPPLRGFFQVLADPDLETSRLFLSERHPPAWCKYHSRDLKCDHQGGKGPSTAAVDWQAIVREVLDPKGVKTAVTWSEAAPRLGRA</sequence>
<name>A0A162KFD2_CORDF</name>
<comment type="caution">
    <text evidence="1">The sequence shown here is derived from an EMBL/GenBank/DDBJ whole genome shotgun (WGS) entry which is preliminary data.</text>
</comment>